<sequence>MCKNASFRSTWIGTTCNGGFFINKALGLRRKANFVGAGHFRNYLLSRKSQLELRSQQRRRRRAVEVAEVVVAATTLLKVVSHPPQLSPPTIRSINARRRSLCLSCWGVYALRVTAVIRTRISFAVSGEAATPLGDVTSETDAMRPRWLRIVKRSRANSSGNRGLVWGCLCSLIASKSSYDLRSSQLTYQTVSTHHSTFNVRVQSVTTKS</sequence>
<comment type="caution">
    <text evidence="1">The sequence shown here is derived from an EMBL/GenBank/DDBJ whole genome shotgun (WGS) entry which is preliminary data.</text>
</comment>
<dbReference type="Proteomes" id="UP000310200">
    <property type="component" value="Unassembled WGS sequence"/>
</dbReference>
<name>A0A4S2KV93_9HYME</name>
<accession>A0A4S2KV93</accession>
<reference evidence="1 2" key="1">
    <citation type="journal article" date="2019" name="Philos. Trans. R. Soc. Lond., B, Biol. Sci.">
        <title>Ant behaviour and brain gene expression of defending hosts depend on the ecological success of the intruding social parasite.</title>
        <authorList>
            <person name="Kaur R."/>
            <person name="Stoldt M."/>
            <person name="Jongepier E."/>
            <person name="Feldmeyer B."/>
            <person name="Menzel F."/>
            <person name="Bornberg-Bauer E."/>
            <person name="Foitzik S."/>
        </authorList>
    </citation>
    <scope>NUCLEOTIDE SEQUENCE [LARGE SCALE GENOMIC DNA]</scope>
    <source>
        <tissue evidence="1">Whole body</tissue>
    </source>
</reference>
<dbReference type="AlphaFoldDB" id="A0A4S2KV93"/>
<evidence type="ECO:0000313" key="1">
    <source>
        <dbReference type="EMBL" id="TGZ53850.1"/>
    </source>
</evidence>
<proteinExistence type="predicted"/>
<evidence type="ECO:0000313" key="2">
    <source>
        <dbReference type="Proteomes" id="UP000310200"/>
    </source>
</evidence>
<protein>
    <submittedName>
        <fullName evidence="1">Uncharacterized protein</fullName>
    </submittedName>
</protein>
<gene>
    <name evidence="1" type="ORF">DBV15_01830</name>
</gene>
<dbReference type="EMBL" id="QBLH01000889">
    <property type="protein sequence ID" value="TGZ53850.1"/>
    <property type="molecule type" value="Genomic_DNA"/>
</dbReference>
<keyword evidence="2" id="KW-1185">Reference proteome</keyword>
<organism evidence="1 2">
    <name type="scientific">Temnothorax longispinosus</name>
    <dbReference type="NCBI Taxonomy" id="300112"/>
    <lineage>
        <taxon>Eukaryota</taxon>
        <taxon>Metazoa</taxon>
        <taxon>Ecdysozoa</taxon>
        <taxon>Arthropoda</taxon>
        <taxon>Hexapoda</taxon>
        <taxon>Insecta</taxon>
        <taxon>Pterygota</taxon>
        <taxon>Neoptera</taxon>
        <taxon>Endopterygota</taxon>
        <taxon>Hymenoptera</taxon>
        <taxon>Apocrita</taxon>
        <taxon>Aculeata</taxon>
        <taxon>Formicoidea</taxon>
        <taxon>Formicidae</taxon>
        <taxon>Myrmicinae</taxon>
        <taxon>Temnothorax</taxon>
    </lineage>
</organism>